<comment type="catalytic activity">
    <reaction evidence="1">
        <text>[phosphatase 2A protein]-C-terminal L-leucine + S-adenosyl-L-methionine = [phosphatase 2A protein]-C-terminal L-leucine methyl ester + S-adenosyl-L-homocysteine</text>
        <dbReference type="Rhea" id="RHEA:48544"/>
        <dbReference type="Rhea" id="RHEA-COMP:12134"/>
        <dbReference type="Rhea" id="RHEA-COMP:12135"/>
        <dbReference type="ChEBI" id="CHEBI:57856"/>
        <dbReference type="ChEBI" id="CHEBI:59789"/>
        <dbReference type="ChEBI" id="CHEBI:90516"/>
        <dbReference type="ChEBI" id="CHEBI:90517"/>
        <dbReference type="EC" id="2.1.1.233"/>
    </reaction>
</comment>
<dbReference type="EC" id="2.1.1.233" evidence="4"/>
<dbReference type="AlphaFoldDB" id="A0A4D5S313"/>
<dbReference type="GO" id="GO:0018423">
    <property type="term" value="F:protein C-terminal leucine carboxyl O-methyltransferase activity"/>
    <property type="evidence" value="ECO:0007669"/>
    <property type="project" value="UniProtKB-EC"/>
</dbReference>
<dbReference type="OMA" id="IIYEPIR"/>
<dbReference type="Gene3D" id="3.40.50.150">
    <property type="entry name" value="Vaccinia Virus protein VP39"/>
    <property type="match status" value="1"/>
</dbReference>
<evidence type="ECO:0000256" key="6">
    <source>
        <dbReference type="ARBA" id="ARBA00022679"/>
    </source>
</evidence>
<evidence type="ECO:0000256" key="3">
    <source>
        <dbReference type="ARBA" id="ARBA00010703"/>
    </source>
</evidence>
<organism evidence="10">
    <name type="scientific">Ixodes scapularis</name>
    <name type="common">Black-legged tick</name>
    <name type="synonym">Deer tick</name>
    <dbReference type="NCBI Taxonomy" id="6945"/>
    <lineage>
        <taxon>Eukaryota</taxon>
        <taxon>Metazoa</taxon>
        <taxon>Ecdysozoa</taxon>
        <taxon>Arthropoda</taxon>
        <taxon>Chelicerata</taxon>
        <taxon>Arachnida</taxon>
        <taxon>Acari</taxon>
        <taxon>Parasitiformes</taxon>
        <taxon>Ixodida</taxon>
        <taxon>Ixodoidea</taxon>
        <taxon>Ixodidae</taxon>
        <taxon>Ixodinae</taxon>
        <taxon>Ixodes</taxon>
    </lineage>
</organism>
<dbReference type="GeneID" id="8053360"/>
<dbReference type="RefSeq" id="XP_042150048.1">
    <property type="nucleotide sequence ID" value="XM_042294114.1"/>
</dbReference>
<name>A0A4D5S313_IXOSC</name>
<sequence length="334" mass="37754">MTDEDPVIQTNLDAAVSKRDAVTKGYWSDPYIQYFVKPSERKAPEISRGYYARVHGVKTLLDKFLKLVGPDCQIVNLGAGFDTLFWRLMDDKAQFKSLVEVDLPAVTTRKVYYIRLRKPLLKGIVTEDTLNELHLHRSSGISTPTCDDDVKVNSSDLHAGHYHLVGCDLRELDVFEAKVVHESGLDVSLPTLFIAECVLVYMSCDESSALLSWITRNFPHAVLVTYDPVNMDDKFAEVMVENLKQRNCLLAGLQACTTLKTQEERIRSTGWEACTAWTMSQVYHSIPAPELHRVEKLEMLDEQELLEQLLTHYCLCVAYKGGGSPSVFAKLQFT</sequence>
<evidence type="ECO:0000313" key="10">
    <source>
        <dbReference type="EMBL" id="MOY43301.1"/>
    </source>
</evidence>
<dbReference type="SUPFAM" id="SSF53335">
    <property type="entry name" value="S-adenosyl-L-methionine-dependent methyltransferases"/>
    <property type="match status" value="1"/>
</dbReference>
<dbReference type="PANTHER" id="PTHR13600:SF33">
    <property type="entry name" value="LEUCINE CARBOXYL METHYLTRANSFERASE 1"/>
    <property type="match status" value="1"/>
</dbReference>
<evidence type="ECO:0000256" key="5">
    <source>
        <dbReference type="ARBA" id="ARBA00022603"/>
    </source>
</evidence>
<evidence type="ECO:0000256" key="4">
    <source>
        <dbReference type="ARBA" id="ARBA00012834"/>
    </source>
</evidence>
<proteinExistence type="inferred from homology"/>
<evidence type="ECO:0000256" key="7">
    <source>
        <dbReference type="ARBA" id="ARBA00022691"/>
    </source>
</evidence>
<keyword evidence="7 9" id="KW-0949">S-adenosyl-L-methionine</keyword>
<comment type="similarity">
    <text evidence="3">Belongs to the methyltransferase superfamily. LCMT family.</text>
</comment>
<dbReference type="PIRSF" id="PIRSF016305">
    <property type="entry name" value="LCM_mtfrase"/>
    <property type="match status" value="1"/>
</dbReference>
<dbReference type="PANTHER" id="PTHR13600">
    <property type="entry name" value="LEUCINE CARBOXYL METHYLTRANSFERASE"/>
    <property type="match status" value="1"/>
</dbReference>
<dbReference type="InterPro" id="IPR029063">
    <property type="entry name" value="SAM-dependent_MTases_sf"/>
</dbReference>
<dbReference type="RefSeq" id="XP_029824841.2">
    <property type="nucleotide sequence ID" value="XM_029968981.4"/>
</dbReference>
<protein>
    <recommendedName>
        <fullName evidence="4">[phosphatase 2A protein]-leucine-carboxy methyltransferase</fullName>
        <ecNumber evidence="4">2.1.1.233</ecNumber>
    </recommendedName>
    <alternativeName>
        <fullName evidence="8">[Phosphatase 2A protein]-leucine-carboxy methyltransferase 1</fullName>
    </alternativeName>
</protein>
<dbReference type="OrthoDB" id="203237at2759"/>
<feature type="binding site" evidence="9">
    <location>
        <position position="196"/>
    </location>
    <ligand>
        <name>S-adenosyl-L-methionine</name>
        <dbReference type="ChEBI" id="CHEBI:59789"/>
    </ligand>
</feature>
<dbReference type="VEuPathDB" id="VectorBase:ISCI006147"/>
<feature type="binding site" evidence="9">
    <location>
        <begin position="168"/>
        <end position="169"/>
    </location>
    <ligand>
        <name>S-adenosyl-L-methionine</name>
        <dbReference type="ChEBI" id="CHEBI:59789"/>
    </ligand>
</feature>
<feature type="non-terminal residue" evidence="10">
    <location>
        <position position="334"/>
    </location>
</feature>
<keyword evidence="5" id="KW-0489">Methyltransferase</keyword>
<dbReference type="Pfam" id="PF04072">
    <property type="entry name" value="LCM"/>
    <property type="match status" value="1"/>
</dbReference>
<dbReference type="FunFam" id="3.40.50.150:FF:000092">
    <property type="entry name" value="Leucine carboxyl methyltransferase 1"/>
    <property type="match status" value="1"/>
</dbReference>
<feature type="binding site" evidence="9">
    <location>
        <position position="78"/>
    </location>
    <ligand>
        <name>S-adenosyl-L-methionine</name>
        <dbReference type="ChEBI" id="CHEBI:59789"/>
    </ligand>
</feature>
<dbReference type="GO" id="GO:0009966">
    <property type="term" value="P:regulation of signal transduction"/>
    <property type="evidence" value="ECO:0007669"/>
    <property type="project" value="UniProtKB-ARBA"/>
</dbReference>
<reference evidence="10" key="1">
    <citation type="submission" date="2019-04" db="EMBL/GenBank/DDBJ databases">
        <title>An insight into the mialome of Ixodes scapularis.</title>
        <authorList>
            <person name="Ribeiro J.M."/>
            <person name="Mather T.N."/>
            <person name="Karim S."/>
        </authorList>
    </citation>
    <scope>NUCLEOTIDE SEQUENCE</scope>
</reference>
<evidence type="ECO:0000256" key="1">
    <source>
        <dbReference type="ARBA" id="ARBA00000724"/>
    </source>
</evidence>
<keyword evidence="6 10" id="KW-0808">Transferase</keyword>
<dbReference type="EMBL" id="GHJT01009330">
    <property type="protein sequence ID" value="MOY43301.1"/>
    <property type="molecule type" value="Transcribed_RNA"/>
</dbReference>
<accession>A0A4D5S313</accession>
<evidence type="ECO:0000256" key="8">
    <source>
        <dbReference type="ARBA" id="ARBA00032526"/>
    </source>
</evidence>
<dbReference type="VEuPathDB" id="VectorBase:ISCW006147"/>
<dbReference type="InterPro" id="IPR016651">
    <property type="entry name" value="LCMT1"/>
</dbReference>
<comment type="function">
    <text evidence="2">Methylates the carboxyl group of the C-terminal leucine residue of protein phosphatase 2A catalytic subunits to form alpha-leucine ester residues.</text>
</comment>
<evidence type="ECO:0000256" key="9">
    <source>
        <dbReference type="PIRSR" id="PIRSR016305-1"/>
    </source>
</evidence>
<dbReference type="VEuPathDB" id="VectorBase:ISCP_019083"/>
<evidence type="ECO:0000256" key="2">
    <source>
        <dbReference type="ARBA" id="ARBA00003455"/>
    </source>
</evidence>
<feature type="binding site" evidence="9">
    <location>
        <position position="53"/>
    </location>
    <ligand>
        <name>S-adenosyl-L-methionine</name>
        <dbReference type="ChEBI" id="CHEBI:59789"/>
    </ligand>
</feature>
<dbReference type="InterPro" id="IPR007213">
    <property type="entry name" value="Ppm1/Ppm2/Tcmp"/>
</dbReference>
<dbReference type="GO" id="GO:0032259">
    <property type="term" value="P:methylation"/>
    <property type="evidence" value="ECO:0007669"/>
    <property type="project" value="UniProtKB-KW"/>
</dbReference>